<dbReference type="EMBL" id="JAELVF020000001">
    <property type="protein sequence ID" value="MBU7598896.1"/>
    <property type="molecule type" value="Genomic_DNA"/>
</dbReference>
<organism evidence="2 3">
    <name type="scientific">Streptomyces tardus</name>
    <dbReference type="NCBI Taxonomy" id="2780544"/>
    <lineage>
        <taxon>Bacteria</taxon>
        <taxon>Bacillati</taxon>
        <taxon>Actinomycetota</taxon>
        <taxon>Actinomycetes</taxon>
        <taxon>Kitasatosporales</taxon>
        <taxon>Streptomycetaceae</taxon>
        <taxon>Streptomyces</taxon>
    </lineage>
</organism>
<evidence type="ECO:0000313" key="2">
    <source>
        <dbReference type="EMBL" id="MBU7598896.1"/>
    </source>
</evidence>
<dbReference type="Proteomes" id="UP000694501">
    <property type="component" value="Unassembled WGS sequence"/>
</dbReference>
<sequence length="224" mass="23937">MTNTPTPRRGHAWTSKQRLVVAALALTVLVCLTAVIAWATRSDNHSPQQPPAAAESSAPATPPPSTPAARPGSVPAPPKVADPLSYAKEAAVMLWSYDTRDTRRAQQLAGMRDWMSSEETWADWDSVRGQVPDPLLWSRMSDQKQCATATASTAHFPSAFQEALAEDPAAITKAYVYFVTVTGRQTLSWAGDGGGAEERAVTLAVQCRPKATCSLIAIAPRVAP</sequence>
<feature type="region of interest" description="Disordered" evidence="1">
    <location>
        <begin position="42"/>
        <end position="81"/>
    </location>
</feature>
<evidence type="ECO:0000256" key="1">
    <source>
        <dbReference type="SAM" id="MobiDB-lite"/>
    </source>
</evidence>
<proteinExistence type="predicted"/>
<dbReference type="AlphaFoldDB" id="A0A949N8T2"/>
<keyword evidence="3" id="KW-1185">Reference proteome</keyword>
<comment type="caution">
    <text evidence="2">The sequence shown here is derived from an EMBL/GenBank/DDBJ whole genome shotgun (WGS) entry which is preliminary data.</text>
</comment>
<accession>A0A949N8T2</accession>
<gene>
    <name evidence="2" type="ORF">JGS22_015050</name>
</gene>
<protein>
    <submittedName>
        <fullName evidence="2">Uncharacterized protein</fullName>
    </submittedName>
</protein>
<evidence type="ECO:0000313" key="3">
    <source>
        <dbReference type="Proteomes" id="UP000694501"/>
    </source>
</evidence>
<name>A0A949N8T2_9ACTN</name>
<reference evidence="2" key="1">
    <citation type="submission" date="2021-06" db="EMBL/GenBank/DDBJ databases">
        <title>Sequencing of actinobacteria type strains.</title>
        <authorList>
            <person name="Nguyen G.-S."/>
            <person name="Wentzel A."/>
        </authorList>
    </citation>
    <scope>NUCLEOTIDE SEQUENCE</scope>
    <source>
        <strain evidence="2">P38-E01</strain>
    </source>
</reference>